<reference evidence="3 4" key="1">
    <citation type="journal article" date="2013" name="Curr. Biol.">
        <title>The Genome of the Foraminiferan Reticulomyxa filosa.</title>
        <authorList>
            <person name="Glockner G."/>
            <person name="Hulsmann N."/>
            <person name="Schleicher M."/>
            <person name="Noegel A.A."/>
            <person name="Eichinger L."/>
            <person name="Gallinger C."/>
            <person name="Pawlowski J."/>
            <person name="Sierra R."/>
            <person name="Euteneuer U."/>
            <person name="Pillet L."/>
            <person name="Moustafa A."/>
            <person name="Platzer M."/>
            <person name="Groth M."/>
            <person name="Szafranski K."/>
            <person name="Schliwa M."/>
        </authorList>
    </citation>
    <scope>NUCLEOTIDE SEQUENCE [LARGE SCALE GENOMIC DNA]</scope>
</reference>
<protein>
    <recommendedName>
        <fullName evidence="2">C2 domain-containing protein</fullName>
    </recommendedName>
</protein>
<evidence type="ECO:0000259" key="2">
    <source>
        <dbReference type="PROSITE" id="PS50004"/>
    </source>
</evidence>
<keyword evidence="4" id="KW-1185">Reference proteome</keyword>
<dbReference type="SUPFAM" id="SSF49562">
    <property type="entry name" value="C2 domain (Calcium/lipid-binding domain, CaLB)"/>
    <property type="match status" value="1"/>
</dbReference>
<accession>X6MFZ5</accession>
<dbReference type="EMBL" id="ASPP01021252">
    <property type="protein sequence ID" value="ETO12606.1"/>
    <property type="molecule type" value="Genomic_DNA"/>
</dbReference>
<dbReference type="Pfam" id="PF00168">
    <property type="entry name" value="C2"/>
    <property type="match status" value="1"/>
</dbReference>
<dbReference type="AlphaFoldDB" id="X6MFZ5"/>
<sequence>VQSGSVRTNTVNPTWNETFGFFVDFVKGLPTTPSILFAVYHYQPDGPHCYNKHLFFLQKKKKRDNIPLGNIHLKIDDIPRNEVVNRYCKLEGVGSGEVLIAMQRHKIIEMQQPWTKNLLSKCGVTLASFLGTTPWVLSGDSPKNPALSHLQTVINKNQLDFTVDIILVYLFIFLIYLKKKKCVVCVFFF</sequence>
<evidence type="ECO:0000256" key="1">
    <source>
        <dbReference type="SAM" id="Phobius"/>
    </source>
</evidence>
<keyword evidence="1" id="KW-0812">Transmembrane</keyword>
<evidence type="ECO:0000313" key="3">
    <source>
        <dbReference type="EMBL" id="ETO12606.1"/>
    </source>
</evidence>
<dbReference type="Gene3D" id="2.60.40.150">
    <property type="entry name" value="C2 domain"/>
    <property type="match status" value="1"/>
</dbReference>
<dbReference type="InterPro" id="IPR035892">
    <property type="entry name" value="C2_domain_sf"/>
</dbReference>
<name>X6MFZ5_RETFI</name>
<gene>
    <name evidence="3" type="ORF">RFI_24771</name>
</gene>
<evidence type="ECO:0000313" key="4">
    <source>
        <dbReference type="Proteomes" id="UP000023152"/>
    </source>
</evidence>
<feature type="transmembrane region" description="Helical" evidence="1">
    <location>
        <begin position="157"/>
        <end position="177"/>
    </location>
</feature>
<feature type="transmembrane region" description="Helical" evidence="1">
    <location>
        <begin position="118"/>
        <end position="137"/>
    </location>
</feature>
<keyword evidence="1" id="KW-1133">Transmembrane helix</keyword>
<dbReference type="Proteomes" id="UP000023152">
    <property type="component" value="Unassembled WGS sequence"/>
</dbReference>
<dbReference type="PROSITE" id="PS50004">
    <property type="entry name" value="C2"/>
    <property type="match status" value="1"/>
</dbReference>
<keyword evidence="1" id="KW-0472">Membrane</keyword>
<organism evidence="3 4">
    <name type="scientific">Reticulomyxa filosa</name>
    <dbReference type="NCBI Taxonomy" id="46433"/>
    <lineage>
        <taxon>Eukaryota</taxon>
        <taxon>Sar</taxon>
        <taxon>Rhizaria</taxon>
        <taxon>Retaria</taxon>
        <taxon>Foraminifera</taxon>
        <taxon>Monothalamids</taxon>
        <taxon>Reticulomyxidae</taxon>
        <taxon>Reticulomyxa</taxon>
    </lineage>
</organism>
<feature type="non-terminal residue" evidence="3">
    <location>
        <position position="1"/>
    </location>
</feature>
<comment type="caution">
    <text evidence="3">The sequence shown here is derived from an EMBL/GenBank/DDBJ whole genome shotgun (WGS) entry which is preliminary data.</text>
</comment>
<proteinExistence type="predicted"/>
<feature type="domain" description="C2" evidence="2">
    <location>
        <begin position="1"/>
        <end position="88"/>
    </location>
</feature>
<dbReference type="InterPro" id="IPR000008">
    <property type="entry name" value="C2_dom"/>
</dbReference>